<dbReference type="Gene3D" id="3.40.1350.10">
    <property type="match status" value="1"/>
</dbReference>
<dbReference type="InterPro" id="IPR011335">
    <property type="entry name" value="Restrct_endonuc-II-like"/>
</dbReference>
<dbReference type="Proteomes" id="UP000043437">
    <property type="component" value="Unassembled WGS sequence"/>
</dbReference>
<reference evidence="4" key="1">
    <citation type="submission" date="2014-12" db="EMBL/GenBank/DDBJ databases">
        <authorList>
            <person name="Jaenicke S."/>
        </authorList>
    </citation>
    <scope>NUCLEOTIDE SEQUENCE [LARGE SCALE GENOMIC DNA]</scope>
</reference>
<sequence length="389" mass="44975">MIWLILAGGVLGVCLIFLNKWSSEDVAPTPSPKNPQEAHTNHTPSDRVEHNKNAFIETTKENNPPCTENNPQDAHAEHALNDLAKFSCEKPHGYFDERGNQGTKNMQKGSTYEEFIAKEYAKNGYDPIFHRDLGKSDQKIDLILTKGDEVLLIQCKDWNLETGYCVGLDYVKSFLTSCDALEKTQYRGKNCQRLLVLSSPVLEKEAWQFIKDHAQDLRVDFKITEHKKGVEIDTDYATKYRNAVKAHYAGKGFSVKDYSANKAREGEILAFTRIHLVLRKDKQIVLVQCINWNPEGTHKVDRERLEKFLEDCRGYKNHLLRDDYGQYKRCFFKNIVVLNSSKLLTQDAIDFIRSQKDQEEHERVFYEVLEPSANMDKVSKCEIRRKNDF</sequence>
<dbReference type="SUPFAM" id="SSF52980">
    <property type="entry name" value="Restriction endonuclease-like"/>
    <property type="match status" value="1"/>
</dbReference>
<evidence type="ECO:0000256" key="1">
    <source>
        <dbReference type="SAM" id="MobiDB-lite"/>
    </source>
</evidence>
<feature type="region of interest" description="Disordered" evidence="1">
    <location>
        <begin position="25"/>
        <end position="49"/>
    </location>
</feature>
<dbReference type="GO" id="GO:0004519">
    <property type="term" value="F:endonuclease activity"/>
    <property type="evidence" value="ECO:0007669"/>
    <property type="project" value="InterPro"/>
</dbReference>
<dbReference type="GO" id="GO:0003677">
    <property type="term" value="F:DNA binding"/>
    <property type="evidence" value="ECO:0007669"/>
    <property type="project" value="InterPro"/>
</dbReference>
<dbReference type="Pfam" id="PF04471">
    <property type="entry name" value="Mrr_cat"/>
    <property type="match status" value="1"/>
</dbReference>
<name>A0A0K2XZF1_9HELI</name>
<feature type="domain" description="Restriction endonuclease type IV Mrr" evidence="2">
    <location>
        <begin position="109"/>
        <end position="213"/>
    </location>
</feature>
<dbReference type="EMBL" id="CDMG01000002">
    <property type="protein sequence ID" value="CRF52043.1"/>
    <property type="molecule type" value="Genomic_DNA"/>
</dbReference>
<evidence type="ECO:0000313" key="3">
    <source>
        <dbReference type="EMBL" id="CRF52043.1"/>
    </source>
</evidence>
<protein>
    <recommendedName>
        <fullName evidence="2">Restriction endonuclease type IV Mrr domain-containing protein</fullName>
    </recommendedName>
</protein>
<evidence type="ECO:0000313" key="4">
    <source>
        <dbReference type="Proteomes" id="UP000043437"/>
    </source>
</evidence>
<gene>
    <name evidence="3" type="ORF">HAL07_01690</name>
</gene>
<dbReference type="GO" id="GO:0009307">
    <property type="term" value="P:DNA restriction-modification system"/>
    <property type="evidence" value="ECO:0007669"/>
    <property type="project" value="InterPro"/>
</dbReference>
<accession>A0A0K2XZF1</accession>
<dbReference type="InterPro" id="IPR011856">
    <property type="entry name" value="tRNA_endonuc-like_dom_sf"/>
</dbReference>
<dbReference type="RefSeq" id="WP_053944787.1">
    <property type="nucleotide sequence ID" value="NZ_CDMG01000002.1"/>
</dbReference>
<dbReference type="AlphaFoldDB" id="A0A0K2XZF1"/>
<proteinExistence type="predicted"/>
<organism evidence="3 4">
    <name type="scientific">Helicobacter ailurogastricus</name>
    <dbReference type="NCBI Taxonomy" id="1578720"/>
    <lineage>
        <taxon>Bacteria</taxon>
        <taxon>Pseudomonadati</taxon>
        <taxon>Campylobacterota</taxon>
        <taxon>Epsilonproteobacteria</taxon>
        <taxon>Campylobacterales</taxon>
        <taxon>Helicobacteraceae</taxon>
        <taxon>Helicobacter</taxon>
    </lineage>
</organism>
<evidence type="ECO:0000259" key="2">
    <source>
        <dbReference type="Pfam" id="PF04471"/>
    </source>
</evidence>
<dbReference type="GeneID" id="82131203"/>
<dbReference type="InterPro" id="IPR007560">
    <property type="entry name" value="Restrct_endonuc_IV_Mrr"/>
</dbReference>